<evidence type="ECO:0000313" key="2">
    <source>
        <dbReference type="Proteomes" id="UP001060215"/>
    </source>
</evidence>
<dbReference type="EMBL" id="CM045758">
    <property type="protein sequence ID" value="KAI8030611.1"/>
    <property type="molecule type" value="Genomic_DNA"/>
</dbReference>
<name>A0ACC0J286_9ERIC</name>
<sequence length="233" mass="26030">MKSSAHSLILVLFPLFSFIFIDFTAVSQVTQKEILPQFKSNISIDPYNILSSWDRSKDQCRDFNGVPCNSNRNVVNIVPWNTSLAGVLLPALSGLKSLRILTLRNRFTGNIPSEYRQIENTLEDQFELQCSIRNGFEGEIVDTEICNKRLEVFDGSMNRLNGEIPLSISNCNALKFLDLGFNSLNGSIPIEVVGLKRLLICRLGNNSIYGIVPVGFGSIELLEVLELLCTQVL</sequence>
<evidence type="ECO:0000313" key="1">
    <source>
        <dbReference type="EMBL" id="KAI8030611.1"/>
    </source>
</evidence>
<proteinExistence type="predicted"/>
<gene>
    <name evidence="1" type="ORF">LOK49_LG01G04043</name>
</gene>
<protein>
    <submittedName>
        <fullName evidence="1">LRR receptor-like serine/threonine-protein kinase</fullName>
    </submittedName>
</protein>
<dbReference type="Proteomes" id="UP001060215">
    <property type="component" value="Chromosome 1"/>
</dbReference>
<reference evidence="1 2" key="1">
    <citation type="journal article" date="2022" name="Plant J.">
        <title>Chromosome-level genome of Camellia lanceoleosa provides a valuable resource for understanding genome evolution and self-incompatibility.</title>
        <authorList>
            <person name="Gong W."/>
            <person name="Xiao S."/>
            <person name="Wang L."/>
            <person name="Liao Z."/>
            <person name="Chang Y."/>
            <person name="Mo W."/>
            <person name="Hu G."/>
            <person name="Li W."/>
            <person name="Zhao G."/>
            <person name="Zhu H."/>
            <person name="Hu X."/>
            <person name="Ji K."/>
            <person name="Xiang X."/>
            <person name="Song Q."/>
            <person name="Yuan D."/>
            <person name="Jin S."/>
            <person name="Zhang L."/>
        </authorList>
    </citation>
    <scope>NUCLEOTIDE SEQUENCE [LARGE SCALE GENOMIC DNA]</scope>
    <source>
        <strain evidence="1">SQ_2022a</strain>
    </source>
</reference>
<organism evidence="1 2">
    <name type="scientific">Camellia lanceoleosa</name>
    <dbReference type="NCBI Taxonomy" id="1840588"/>
    <lineage>
        <taxon>Eukaryota</taxon>
        <taxon>Viridiplantae</taxon>
        <taxon>Streptophyta</taxon>
        <taxon>Embryophyta</taxon>
        <taxon>Tracheophyta</taxon>
        <taxon>Spermatophyta</taxon>
        <taxon>Magnoliopsida</taxon>
        <taxon>eudicotyledons</taxon>
        <taxon>Gunneridae</taxon>
        <taxon>Pentapetalae</taxon>
        <taxon>asterids</taxon>
        <taxon>Ericales</taxon>
        <taxon>Theaceae</taxon>
        <taxon>Camellia</taxon>
    </lineage>
</organism>
<comment type="caution">
    <text evidence="1">The sequence shown here is derived from an EMBL/GenBank/DDBJ whole genome shotgun (WGS) entry which is preliminary data.</text>
</comment>
<keyword evidence="2" id="KW-1185">Reference proteome</keyword>
<accession>A0ACC0J286</accession>